<gene>
    <name evidence="2" type="ORF">METZ01_LOCUS330287</name>
</gene>
<feature type="domain" description="Methyltransferase FkbM" evidence="1">
    <location>
        <begin position="10"/>
        <end position="143"/>
    </location>
</feature>
<evidence type="ECO:0000259" key="1">
    <source>
        <dbReference type="Pfam" id="PF05050"/>
    </source>
</evidence>
<dbReference type="InterPro" id="IPR029063">
    <property type="entry name" value="SAM-dependent_MTases_sf"/>
</dbReference>
<reference evidence="2" key="1">
    <citation type="submission" date="2018-05" db="EMBL/GenBank/DDBJ databases">
        <authorList>
            <person name="Lanie J.A."/>
            <person name="Ng W.-L."/>
            <person name="Kazmierczak K.M."/>
            <person name="Andrzejewski T.M."/>
            <person name="Davidsen T.M."/>
            <person name="Wayne K.J."/>
            <person name="Tettelin H."/>
            <person name="Glass J.I."/>
            <person name="Rusch D."/>
            <person name="Podicherti R."/>
            <person name="Tsui H.-C.T."/>
            <person name="Winkler M.E."/>
        </authorList>
    </citation>
    <scope>NUCLEOTIDE SEQUENCE</scope>
</reference>
<dbReference type="NCBIfam" id="TIGR01444">
    <property type="entry name" value="fkbM_fam"/>
    <property type="match status" value="1"/>
</dbReference>
<dbReference type="InterPro" id="IPR006342">
    <property type="entry name" value="FkbM_mtfrase"/>
</dbReference>
<dbReference type="InterPro" id="IPR053188">
    <property type="entry name" value="FkbM_Methyltransferase"/>
</dbReference>
<protein>
    <recommendedName>
        <fullName evidence="1">Methyltransferase FkbM domain-containing protein</fullName>
    </recommendedName>
</protein>
<dbReference type="EMBL" id="UINC01110134">
    <property type="protein sequence ID" value="SVC77433.1"/>
    <property type="molecule type" value="Genomic_DNA"/>
</dbReference>
<feature type="non-terminal residue" evidence="2">
    <location>
        <position position="144"/>
    </location>
</feature>
<sequence>MEEKKLVALDVGAQGGFFNESIFSKKYNFFFDLIAVEPIPDEAKKLEDKNYKVISKGLWSESCKRKLYILGKRPGSSSMYKPNPDALSLYGFKEKDFPIFDFTDEIDIECTTIKESLNKFKVNNLDFLKIDTQGSELEILKGMG</sequence>
<dbReference type="Gene3D" id="3.40.50.150">
    <property type="entry name" value="Vaccinia Virus protein VP39"/>
    <property type="match status" value="1"/>
</dbReference>
<organism evidence="2">
    <name type="scientific">marine metagenome</name>
    <dbReference type="NCBI Taxonomy" id="408172"/>
    <lineage>
        <taxon>unclassified sequences</taxon>
        <taxon>metagenomes</taxon>
        <taxon>ecological metagenomes</taxon>
    </lineage>
</organism>
<dbReference type="AlphaFoldDB" id="A0A382PVP6"/>
<dbReference type="SUPFAM" id="SSF53335">
    <property type="entry name" value="S-adenosyl-L-methionine-dependent methyltransferases"/>
    <property type="match status" value="1"/>
</dbReference>
<dbReference type="PANTHER" id="PTHR36973:SF4">
    <property type="entry name" value="NODULATION PROTEIN"/>
    <property type="match status" value="1"/>
</dbReference>
<proteinExistence type="predicted"/>
<dbReference type="GO" id="GO:0008171">
    <property type="term" value="F:O-methyltransferase activity"/>
    <property type="evidence" value="ECO:0007669"/>
    <property type="project" value="TreeGrafter"/>
</dbReference>
<dbReference type="PANTHER" id="PTHR36973">
    <property type="entry name" value="SLL1456 PROTEIN-RELATED"/>
    <property type="match status" value="1"/>
</dbReference>
<dbReference type="Pfam" id="PF05050">
    <property type="entry name" value="Methyltransf_21"/>
    <property type="match status" value="1"/>
</dbReference>
<accession>A0A382PVP6</accession>
<evidence type="ECO:0000313" key="2">
    <source>
        <dbReference type="EMBL" id="SVC77433.1"/>
    </source>
</evidence>
<name>A0A382PVP6_9ZZZZ</name>